<evidence type="ECO:0000256" key="1">
    <source>
        <dbReference type="ARBA" id="ARBA00005211"/>
    </source>
</evidence>
<reference evidence="9 10" key="1">
    <citation type="journal article" date="2016" name="ISME J.">
        <title>Chasing the elusive Euryarchaeota class WSA2: genomes reveal a uniquely fastidious methyl-reducing methanogen.</title>
        <authorList>
            <person name="Nobu M.K."/>
            <person name="Narihiro T."/>
            <person name="Kuroda K."/>
            <person name="Mei R."/>
            <person name="Liu W.T."/>
        </authorList>
    </citation>
    <scope>NUCLEOTIDE SEQUENCE [LARGE SCALE GENOMIC DNA]</scope>
    <source>
        <strain evidence="9">U1lsi0528_Bin055</strain>
    </source>
</reference>
<dbReference type="InterPro" id="IPR011880">
    <property type="entry name" value="PA_CoA_ligase"/>
</dbReference>
<dbReference type="GO" id="GO:0000166">
    <property type="term" value="F:nucleotide binding"/>
    <property type="evidence" value="ECO:0007669"/>
    <property type="project" value="UniProtKB-KW"/>
</dbReference>
<keyword evidence="6" id="KW-0547">Nucleotide-binding</keyword>
<evidence type="ECO:0000259" key="7">
    <source>
        <dbReference type="Pfam" id="PF00501"/>
    </source>
</evidence>
<dbReference type="Pfam" id="PF00501">
    <property type="entry name" value="AMP-binding"/>
    <property type="match status" value="1"/>
</dbReference>
<keyword evidence="3" id="KW-0596">Phosphopantetheine</keyword>
<proteinExistence type="predicted"/>
<organism evidence="9 10">
    <name type="scientific">Candidatus Methanofastidiosum methylothiophilum</name>
    <dbReference type="NCBI Taxonomy" id="1705564"/>
    <lineage>
        <taxon>Archaea</taxon>
        <taxon>Methanobacteriati</taxon>
        <taxon>Methanobacteriota</taxon>
        <taxon>Stenosarchaea group</taxon>
        <taxon>Candidatus Methanofastidiosia</taxon>
        <taxon>Candidatus Methanofastidiosales</taxon>
        <taxon>Candidatus Methanofastidiosaceae</taxon>
        <taxon>Candidatus Methanofastidiosum</taxon>
    </lineage>
</organism>
<dbReference type="InterPro" id="IPR042099">
    <property type="entry name" value="ANL_N_sf"/>
</dbReference>
<dbReference type="GO" id="GO:0047475">
    <property type="term" value="F:phenylacetate-CoA ligase activity"/>
    <property type="evidence" value="ECO:0007669"/>
    <property type="project" value="InterPro"/>
</dbReference>
<feature type="domain" description="AMP-dependent ligase C-terminal" evidence="8">
    <location>
        <begin position="329"/>
        <end position="412"/>
    </location>
</feature>
<dbReference type="PANTHER" id="PTHR43439">
    <property type="entry name" value="PHENYLACETATE-COENZYME A LIGASE"/>
    <property type="match status" value="1"/>
</dbReference>
<dbReference type="InterPro" id="IPR000873">
    <property type="entry name" value="AMP-dep_synth/lig_dom"/>
</dbReference>
<dbReference type="SUPFAM" id="SSF56801">
    <property type="entry name" value="Acetyl-CoA synthetase-like"/>
    <property type="match status" value="1"/>
</dbReference>
<evidence type="ECO:0000256" key="3">
    <source>
        <dbReference type="ARBA" id="ARBA00022450"/>
    </source>
</evidence>
<gene>
    <name evidence="9" type="ORF">AMQ22_01429</name>
</gene>
<dbReference type="Proteomes" id="UP000075398">
    <property type="component" value="Unassembled WGS sequence"/>
</dbReference>
<evidence type="ECO:0000313" key="10">
    <source>
        <dbReference type="Proteomes" id="UP000075398"/>
    </source>
</evidence>
<dbReference type="AlphaFoldDB" id="A0A150J052"/>
<dbReference type="Gene3D" id="3.40.50.12780">
    <property type="entry name" value="N-terminal domain of ligase-like"/>
    <property type="match status" value="1"/>
</dbReference>
<dbReference type="PATRIC" id="fig|1705409.3.peg.1491"/>
<evidence type="ECO:0000256" key="4">
    <source>
        <dbReference type="ARBA" id="ARBA00022553"/>
    </source>
</evidence>
<dbReference type="PANTHER" id="PTHR43439:SF2">
    <property type="entry name" value="ENZYME, PUTATIVE (JCVI)-RELATED"/>
    <property type="match status" value="1"/>
</dbReference>
<dbReference type="InterPro" id="IPR028154">
    <property type="entry name" value="AMP-dep_Lig_C"/>
</dbReference>
<evidence type="ECO:0000256" key="6">
    <source>
        <dbReference type="ARBA" id="ARBA00022741"/>
    </source>
</evidence>
<dbReference type="Pfam" id="PF14535">
    <property type="entry name" value="AMP-binding_C_2"/>
    <property type="match status" value="1"/>
</dbReference>
<evidence type="ECO:0000256" key="2">
    <source>
        <dbReference type="ARBA" id="ARBA00011245"/>
    </source>
</evidence>
<dbReference type="PIRSF" id="PIRSF006444">
    <property type="entry name" value="PaaK"/>
    <property type="match status" value="1"/>
</dbReference>
<keyword evidence="5 9" id="KW-0436">Ligase</keyword>
<dbReference type="GO" id="GO:0010124">
    <property type="term" value="P:phenylacetate catabolic process"/>
    <property type="evidence" value="ECO:0007669"/>
    <property type="project" value="InterPro"/>
</dbReference>
<evidence type="ECO:0000256" key="5">
    <source>
        <dbReference type="ARBA" id="ARBA00022598"/>
    </source>
</evidence>
<dbReference type="Gene3D" id="3.30.300.30">
    <property type="match status" value="1"/>
</dbReference>
<dbReference type="InterPro" id="IPR045851">
    <property type="entry name" value="AMP-bd_C_sf"/>
</dbReference>
<comment type="pathway">
    <text evidence="1">Aromatic compound metabolism.</text>
</comment>
<dbReference type="FunFam" id="3.40.50.12780:FF:000016">
    <property type="entry name" value="Phenylacetate-coenzyme A ligase"/>
    <property type="match status" value="1"/>
</dbReference>
<accession>A0A150J052</accession>
<feature type="domain" description="AMP-dependent synthetase/ligase" evidence="7">
    <location>
        <begin position="73"/>
        <end position="279"/>
    </location>
</feature>
<protein>
    <submittedName>
        <fullName evidence="9">Long-chain-fatty-acid--CoA ligase</fullName>
    </submittedName>
</protein>
<sequence>MNFLGVNSREEIKKLQEKGLKRIIDHVYNNNTSYRNKFDRLGIKPSDINGLTDIEKLPFTTKEDLRNNYPLGMSCVPKEKIMRIHMSSGTTGSPVLQPYTRSDIDQWSTTMARCLYVAGVRENDVMQITPSFGLFNGGFGFHYGAERIGCMIVPAGPGNTKRQIKFIEDFGTTSLGSVASYAIRIMEVAEEEGKEFPNLKRGVFGAETLSDGLRKKIEESLGIESYDIYGMTETGGVGCGIDCNCHDGIHIWEDHYILEVIDPKTGEALSEGEEGEIVLTSFTREALPVIRFRTGDIASIIEDKCDCGMPHRRISRIKGRVDDLLIIKGVNVYPSEIEHLLCNTPGIGNNYQIFVKEENGFHDLMIQVEGNISAVEIKKRIKENFLFTPEVEVLPNGRIPRNEGKAVRIIKNKEV</sequence>
<evidence type="ECO:0000313" key="9">
    <source>
        <dbReference type="EMBL" id="KYC50609.1"/>
    </source>
</evidence>
<comment type="caution">
    <text evidence="9">The sequence shown here is derived from an EMBL/GenBank/DDBJ whole genome shotgun (WGS) entry which is preliminary data.</text>
</comment>
<evidence type="ECO:0000259" key="8">
    <source>
        <dbReference type="Pfam" id="PF14535"/>
    </source>
</evidence>
<dbReference type="CDD" id="cd05913">
    <property type="entry name" value="PaaK"/>
    <property type="match status" value="1"/>
</dbReference>
<dbReference type="EMBL" id="LNGC01000070">
    <property type="protein sequence ID" value="KYC50609.1"/>
    <property type="molecule type" value="Genomic_DNA"/>
</dbReference>
<name>A0A150J052_9EURY</name>
<comment type="subunit">
    <text evidence="2">Monomer.</text>
</comment>
<dbReference type="InterPro" id="IPR051414">
    <property type="entry name" value="Adenylate-forming_Reductase"/>
</dbReference>
<keyword evidence="4" id="KW-0597">Phosphoprotein</keyword>